<dbReference type="AlphaFoldDB" id="A0AA38L2E5"/>
<keyword evidence="3" id="KW-1185">Reference proteome</keyword>
<sequence>VGYGRVQKTFKNETGDVVLTFKNALHVPDVSYNLISISKMDALGYQILFGKG</sequence>
<evidence type="ECO:0000313" key="2">
    <source>
        <dbReference type="EMBL" id="KAJ3779965.1"/>
    </source>
</evidence>
<dbReference type="Pfam" id="PF22936">
    <property type="entry name" value="Pol_BBD"/>
    <property type="match status" value="1"/>
</dbReference>
<evidence type="ECO:0000259" key="1">
    <source>
        <dbReference type="Pfam" id="PF22936"/>
    </source>
</evidence>
<dbReference type="EMBL" id="MU794025">
    <property type="protein sequence ID" value="KAJ3779965.1"/>
    <property type="molecule type" value="Genomic_DNA"/>
</dbReference>
<reference evidence="2" key="1">
    <citation type="submission" date="2022-08" db="EMBL/GenBank/DDBJ databases">
        <authorList>
            <consortium name="DOE Joint Genome Institute"/>
            <person name="Min B."/>
            <person name="Riley R."/>
            <person name="Sierra-Patev S."/>
            <person name="Naranjo-Ortiz M."/>
            <person name="Looney B."/>
            <person name="Konkel Z."/>
            <person name="Slot J.C."/>
            <person name="Sakamoto Y."/>
            <person name="Steenwyk J.L."/>
            <person name="Rokas A."/>
            <person name="Carro J."/>
            <person name="Camarero S."/>
            <person name="Ferreira P."/>
            <person name="Molpeceres G."/>
            <person name="Ruiz-Duenas F.J."/>
            <person name="Serrano A."/>
            <person name="Henrissat B."/>
            <person name="Drula E."/>
            <person name="Hughes K.W."/>
            <person name="Mata J.L."/>
            <person name="Ishikawa N.K."/>
            <person name="Vargas-Isla R."/>
            <person name="Ushijima S."/>
            <person name="Smith C.A."/>
            <person name="Ahrendt S."/>
            <person name="Andreopoulos W."/>
            <person name="He G."/>
            <person name="Labutti K."/>
            <person name="Lipzen A."/>
            <person name="Ng V."/>
            <person name="Sandor L."/>
            <person name="Barry K."/>
            <person name="Martinez A.T."/>
            <person name="Xiao Y."/>
            <person name="Gibbons J.G."/>
            <person name="Terashima K."/>
            <person name="Hibbett D.S."/>
            <person name="Grigoriev I.V."/>
        </authorList>
    </citation>
    <scope>NUCLEOTIDE SEQUENCE</scope>
    <source>
        <strain evidence="2">TFB10291</strain>
    </source>
</reference>
<accession>A0AA38L2E5</accession>
<name>A0AA38L2E5_9AGAR</name>
<evidence type="ECO:0000313" key="3">
    <source>
        <dbReference type="Proteomes" id="UP001163798"/>
    </source>
</evidence>
<feature type="non-terminal residue" evidence="2">
    <location>
        <position position="1"/>
    </location>
</feature>
<organism evidence="2 3">
    <name type="scientific">Lentinula aff. detonsa</name>
    <dbReference type="NCBI Taxonomy" id="2804958"/>
    <lineage>
        <taxon>Eukaryota</taxon>
        <taxon>Fungi</taxon>
        <taxon>Dikarya</taxon>
        <taxon>Basidiomycota</taxon>
        <taxon>Agaricomycotina</taxon>
        <taxon>Agaricomycetes</taxon>
        <taxon>Agaricomycetidae</taxon>
        <taxon>Agaricales</taxon>
        <taxon>Marasmiineae</taxon>
        <taxon>Omphalotaceae</taxon>
        <taxon>Lentinula</taxon>
    </lineage>
</organism>
<comment type="caution">
    <text evidence="2">The sequence shown here is derived from an EMBL/GenBank/DDBJ whole genome shotgun (WGS) entry which is preliminary data.</text>
</comment>
<dbReference type="InterPro" id="IPR054722">
    <property type="entry name" value="PolX-like_BBD"/>
</dbReference>
<feature type="domain" description="Retrovirus-related Pol polyprotein from transposon TNT 1-94-like beta-barrel" evidence="1">
    <location>
        <begin position="2"/>
        <end position="45"/>
    </location>
</feature>
<gene>
    <name evidence="2" type="ORF">GGU10DRAFT_229823</name>
</gene>
<dbReference type="Proteomes" id="UP001163798">
    <property type="component" value="Unassembled WGS sequence"/>
</dbReference>
<proteinExistence type="predicted"/>
<feature type="non-terminal residue" evidence="2">
    <location>
        <position position="52"/>
    </location>
</feature>
<protein>
    <recommendedName>
        <fullName evidence="1">Retrovirus-related Pol polyprotein from transposon TNT 1-94-like beta-barrel domain-containing protein</fullName>
    </recommendedName>
</protein>